<dbReference type="EMBL" id="ADFP01000011">
    <property type="protein sequence ID" value="EFB91913.1"/>
    <property type="molecule type" value="Genomic_DNA"/>
</dbReference>
<dbReference type="NCBIfam" id="TIGR01918">
    <property type="entry name" value="various_sel_PB"/>
    <property type="match status" value="1"/>
</dbReference>
<dbReference type="Proteomes" id="UP000006462">
    <property type="component" value="Unassembled WGS sequence"/>
</dbReference>
<keyword evidence="1" id="KW-0560">Oxidoreductase</keyword>
<dbReference type="InterPro" id="IPR010187">
    <property type="entry name" value="Various_sel_PB"/>
</dbReference>
<reference evidence="2 3" key="1">
    <citation type="submission" date="2009-12" db="EMBL/GenBank/DDBJ databases">
        <authorList>
            <person name="Shrivastava S."/>
            <person name="Madupu R."/>
            <person name="Durkin A.S."/>
            <person name="Torralba M."/>
            <person name="Methe B."/>
            <person name="Sutton G.G."/>
            <person name="Strausberg R.L."/>
            <person name="Nelson K.E."/>
        </authorList>
    </citation>
    <scope>NUCLEOTIDE SEQUENCE [LARGE SCALE GENOMIC DNA]</scope>
    <source>
        <strain evidence="2 3">W5455</strain>
    </source>
</reference>
<keyword evidence="3" id="KW-1185">Reference proteome</keyword>
<name>A0ABM9ZYE1_9BACT</name>
<dbReference type="Pfam" id="PF07355">
    <property type="entry name" value="GRDB"/>
    <property type="match status" value="1"/>
</dbReference>
<evidence type="ECO:0000313" key="2">
    <source>
        <dbReference type="EMBL" id="EFB91913.1"/>
    </source>
</evidence>
<organism evidence="2 3">
    <name type="scientific">Pyramidobacter piscolens W5455</name>
    <dbReference type="NCBI Taxonomy" id="352165"/>
    <lineage>
        <taxon>Bacteria</taxon>
        <taxon>Thermotogati</taxon>
        <taxon>Synergistota</taxon>
        <taxon>Synergistia</taxon>
        <taxon>Synergistales</taxon>
        <taxon>Dethiosulfovibrionaceae</taxon>
        <taxon>Pyramidobacter</taxon>
    </lineage>
</organism>
<gene>
    <name evidence="2" type="ORF">HMPREF7215_1389</name>
</gene>
<accession>A0ABM9ZYE1</accession>
<evidence type="ECO:0000313" key="3">
    <source>
        <dbReference type="Proteomes" id="UP000006462"/>
    </source>
</evidence>
<sequence>MSEPIRVVHYINQFFAGMGAEDTASVGVSVREEPVGPGLGLQKELGDDYKIVATIICGDNTIAEKTDEILAEFDKLIRKYDAQLFIAGPGFNAGRYGIGCGASTAYVTEKMKLPAVTALYSENPGTDLYKDRCYILQTDNSAAGMRQTLPKLAAFAKRLAAGSPIGDGKKEGYHGSGPAVEIDYSVPASRRGVNMLLAKYHNKPFATEVRMPNHEEIPLPVLHKPLKEIKLALVTDGGLVPKGNPDSMVPTNSKTFNKYRIGNVARLDAKDYEVSHQGYNNAFVLDDPNRLVPVDAALDLKKKGVIGELLDSYYTTAGVMTPMEMGKKFGSEIAADLRKQDVDAVILTST</sequence>
<comment type="caution">
    <text evidence="2">The sequence shown here is derived from an EMBL/GenBank/DDBJ whole genome shotgun (WGS) entry which is preliminary data.</text>
</comment>
<evidence type="ECO:0000256" key="1">
    <source>
        <dbReference type="ARBA" id="ARBA00023002"/>
    </source>
</evidence>
<protein>
    <submittedName>
        <fullName evidence="2">Selenoprotein B, glycine/betaine/sarcosine/D-proline reductase family</fullName>
    </submittedName>
</protein>
<proteinExistence type="predicted"/>